<feature type="domain" description="Isopropylmalate dehydrogenase-like" evidence="16">
    <location>
        <begin position="3"/>
        <end position="351"/>
    </location>
</feature>
<comment type="subcellular location">
    <subcellularLocation>
        <location evidence="14">Cytoplasm</location>
    </subcellularLocation>
</comment>
<comment type="pathway">
    <text evidence="3 14 15">Amino-acid biosynthesis; L-leucine biosynthesis; L-leucine from 3-methyl-2-oxobutanoate: step 3/4.</text>
</comment>
<proteinExistence type="inferred from homology"/>
<dbReference type="PANTHER" id="PTHR42979:SF1">
    <property type="entry name" value="3-ISOPROPYLMALATE DEHYDROGENASE"/>
    <property type="match status" value="1"/>
</dbReference>
<dbReference type="UniPathway" id="UPA00048">
    <property type="reaction ID" value="UER00072"/>
</dbReference>
<comment type="cofactor">
    <cofactor evidence="2">
        <name>Mn(2+)</name>
        <dbReference type="ChEBI" id="CHEBI:29035"/>
    </cofactor>
</comment>
<keyword evidence="8 14" id="KW-0479">Metal-binding</keyword>
<evidence type="ECO:0000256" key="7">
    <source>
        <dbReference type="ARBA" id="ARBA00022605"/>
    </source>
</evidence>
<evidence type="ECO:0000259" key="16">
    <source>
        <dbReference type="SMART" id="SM01329"/>
    </source>
</evidence>
<evidence type="ECO:0000256" key="5">
    <source>
        <dbReference type="ARBA" id="ARBA00011738"/>
    </source>
</evidence>
<feature type="binding site" evidence="14">
    <location>
        <position position="95"/>
    </location>
    <ligand>
        <name>substrate</name>
    </ligand>
</feature>
<comment type="cofactor">
    <cofactor evidence="14 15">
        <name>Mg(2+)</name>
        <dbReference type="ChEBI" id="CHEBI:18420"/>
    </cofactor>
    <cofactor evidence="14 15">
        <name>Mn(2+)</name>
        <dbReference type="ChEBI" id="CHEBI:29035"/>
    </cofactor>
    <text evidence="14 15">Binds 1 Mg(2+) or Mn(2+) ion per subunit.</text>
</comment>
<name>A0A7C5PHE2_9BACT</name>
<dbReference type="PANTHER" id="PTHR42979">
    <property type="entry name" value="3-ISOPROPYLMALATE DEHYDROGENASE"/>
    <property type="match status" value="1"/>
</dbReference>
<evidence type="ECO:0000256" key="4">
    <source>
        <dbReference type="ARBA" id="ARBA00008319"/>
    </source>
</evidence>
<keyword evidence="10 14" id="KW-0560">Oxidoreductase</keyword>
<evidence type="ECO:0000256" key="15">
    <source>
        <dbReference type="RuleBase" id="RU004445"/>
    </source>
</evidence>
<evidence type="ECO:0000256" key="9">
    <source>
        <dbReference type="ARBA" id="ARBA00022842"/>
    </source>
</evidence>
<keyword evidence="14" id="KW-0963">Cytoplasm</keyword>
<feature type="binding site" evidence="14">
    <location>
        <position position="252"/>
    </location>
    <ligand>
        <name>Mg(2+)</name>
        <dbReference type="ChEBI" id="CHEBI:18420"/>
    </ligand>
</feature>
<evidence type="ECO:0000256" key="11">
    <source>
        <dbReference type="ARBA" id="ARBA00023027"/>
    </source>
</evidence>
<dbReference type="InterPro" id="IPR019818">
    <property type="entry name" value="IsoCit/isopropylmalate_DH_CS"/>
</dbReference>
<dbReference type="SMART" id="SM01329">
    <property type="entry name" value="Iso_dh"/>
    <property type="match status" value="1"/>
</dbReference>
<dbReference type="GO" id="GO:0051287">
    <property type="term" value="F:NAD binding"/>
    <property type="evidence" value="ECO:0007669"/>
    <property type="project" value="InterPro"/>
</dbReference>
<keyword evidence="11 14" id="KW-0520">NAD</keyword>
<protein>
    <recommendedName>
        <fullName evidence="14">3-isopropylmalate dehydrogenase</fullName>
        <ecNumber evidence="14">1.1.1.85</ecNumber>
    </recommendedName>
    <alternativeName>
        <fullName evidence="14">3-IPM-DH</fullName>
    </alternativeName>
    <alternativeName>
        <fullName evidence="14">Beta-IPM dehydrogenase</fullName>
        <shortName evidence="14">IMDH</shortName>
    </alternativeName>
</protein>
<keyword evidence="6 14" id="KW-0432">Leucine biosynthesis</keyword>
<dbReference type="EMBL" id="DRUY01000194">
    <property type="protein sequence ID" value="HHI66051.1"/>
    <property type="molecule type" value="Genomic_DNA"/>
</dbReference>
<comment type="function">
    <text evidence="14 15">Catalyzes the oxidation of 3-carboxy-2-hydroxy-4-methylpentanoate (3-isopropylmalate) to 3-carboxy-4-methyl-2-oxopentanoate. The product decarboxylates to 4-methyl-2 oxopentanoate.</text>
</comment>
<comment type="similarity">
    <text evidence="4 14">Belongs to the isocitrate and isopropylmalate dehydrogenases family. LeuB type 1 subfamily.</text>
</comment>
<dbReference type="FunFam" id="3.40.718.10:FF:000006">
    <property type="entry name" value="3-isopropylmalate dehydrogenase"/>
    <property type="match status" value="1"/>
</dbReference>
<dbReference type="SUPFAM" id="SSF53659">
    <property type="entry name" value="Isocitrate/Isopropylmalate dehydrogenase-like"/>
    <property type="match status" value="1"/>
</dbReference>
<evidence type="ECO:0000256" key="13">
    <source>
        <dbReference type="ARBA" id="ARBA00023304"/>
    </source>
</evidence>
<evidence type="ECO:0000313" key="17">
    <source>
        <dbReference type="EMBL" id="HHI66051.1"/>
    </source>
</evidence>
<feature type="binding site" evidence="14">
    <location>
        <position position="224"/>
    </location>
    <ligand>
        <name>Mg(2+)</name>
        <dbReference type="ChEBI" id="CHEBI:18420"/>
    </ligand>
</feature>
<dbReference type="Pfam" id="PF00180">
    <property type="entry name" value="Iso_dh"/>
    <property type="match status" value="1"/>
</dbReference>
<keyword evidence="7 14" id="KW-0028">Amino-acid biosynthesis</keyword>
<dbReference type="Gene3D" id="3.40.718.10">
    <property type="entry name" value="Isopropylmalate Dehydrogenase"/>
    <property type="match status" value="1"/>
</dbReference>
<feature type="binding site" evidence="14">
    <location>
        <position position="224"/>
    </location>
    <ligand>
        <name>substrate</name>
    </ligand>
</feature>
<accession>A0A7C5PHE2</accession>
<feature type="binding site" evidence="14">
    <location>
        <position position="134"/>
    </location>
    <ligand>
        <name>substrate</name>
    </ligand>
</feature>
<dbReference type="HAMAP" id="MF_01033">
    <property type="entry name" value="LeuB_type1"/>
    <property type="match status" value="1"/>
</dbReference>
<feature type="site" description="Important for catalysis" evidence="14">
    <location>
        <position position="192"/>
    </location>
</feature>
<reference evidence="17" key="1">
    <citation type="journal article" date="2020" name="mSystems">
        <title>Genome- and Community-Level Interaction Insights into Carbon Utilization and Element Cycling Functions of Hydrothermarchaeota in Hydrothermal Sediment.</title>
        <authorList>
            <person name="Zhou Z."/>
            <person name="Liu Y."/>
            <person name="Xu W."/>
            <person name="Pan J."/>
            <person name="Luo Z.H."/>
            <person name="Li M."/>
        </authorList>
    </citation>
    <scope>NUCLEOTIDE SEQUENCE [LARGE SCALE GENOMIC DNA]</scope>
    <source>
        <strain evidence="17">SpSt-1019</strain>
    </source>
</reference>
<dbReference type="InterPro" id="IPR004429">
    <property type="entry name" value="Isopropylmalate_DH"/>
</dbReference>
<evidence type="ECO:0000256" key="14">
    <source>
        <dbReference type="HAMAP-Rule" id="MF_01033"/>
    </source>
</evidence>
<comment type="caution">
    <text evidence="17">The sequence shown here is derived from an EMBL/GenBank/DDBJ whole genome shotgun (WGS) entry which is preliminary data.</text>
</comment>
<dbReference type="AlphaFoldDB" id="A0A7C5PHE2"/>
<keyword evidence="9 14" id="KW-0460">Magnesium</keyword>
<feature type="binding site" evidence="14">
    <location>
        <position position="105"/>
    </location>
    <ligand>
        <name>substrate</name>
    </ligand>
</feature>
<dbReference type="GO" id="GO:0005829">
    <property type="term" value="C:cytosol"/>
    <property type="evidence" value="ECO:0007669"/>
    <property type="project" value="TreeGrafter"/>
</dbReference>
<evidence type="ECO:0000256" key="6">
    <source>
        <dbReference type="ARBA" id="ARBA00022430"/>
    </source>
</evidence>
<organism evidence="17">
    <name type="scientific">Thermodesulfobium narugense</name>
    <dbReference type="NCBI Taxonomy" id="184064"/>
    <lineage>
        <taxon>Bacteria</taxon>
        <taxon>Pseudomonadati</taxon>
        <taxon>Thermodesulfobiota</taxon>
        <taxon>Thermodesulfobiia</taxon>
        <taxon>Thermodesulfobiales</taxon>
        <taxon>Thermodesulfobiaceae</taxon>
        <taxon>Thermodesulfobium</taxon>
    </lineage>
</organism>
<keyword evidence="13 14" id="KW-0100">Branched-chain amino acid biosynthesis</keyword>
<evidence type="ECO:0000256" key="12">
    <source>
        <dbReference type="ARBA" id="ARBA00023211"/>
    </source>
</evidence>
<evidence type="ECO:0000256" key="3">
    <source>
        <dbReference type="ARBA" id="ARBA00004762"/>
    </source>
</evidence>
<evidence type="ECO:0000256" key="1">
    <source>
        <dbReference type="ARBA" id="ARBA00000624"/>
    </source>
</evidence>
<sequence>MYKVAFLPGDGIGQDLKETVILFRNKIEEKYNLSFELNELPIGGNAIDSFKDPLPLDTLKECKDSDAVFLIAVGGPKWDNNPPNLRPEAGLLKLRKSLNVFCNIRPIKLSKHLTHLSCLKCETVDKGLDIVILRELTEGLYFGEPRGIYTQPDGSKVAINTMSYSSITIEKFAKIGFDLAMSRKKNLTSVDKANVLENSRLWREVVENLSKSYPEVKLNHLYVDNAALQMIYDPNQFDVIITENLFGDILSDEAAALVGSLGLLPSASIGDNKPFLYEPVHGSAPSIAGKNMANPIATIFSIALMLRLSFNRDDIALDLENAVEKTLERQIGTPDLKMKNVVGTREFTNEVLRNL</sequence>
<feature type="binding site" evidence="14">
    <location>
        <begin position="75"/>
        <end position="88"/>
    </location>
    <ligand>
        <name>NAD(+)</name>
        <dbReference type="ChEBI" id="CHEBI:57540"/>
    </ligand>
</feature>
<keyword evidence="12 14" id="KW-0464">Manganese</keyword>
<dbReference type="NCBIfam" id="TIGR00169">
    <property type="entry name" value="leuB"/>
    <property type="match status" value="1"/>
</dbReference>
<dbReference type="InterPro" id="IPR024084">
    <property type="entry name" value="IsoPropMal-DH-like_dom"/>
</dbReference>
<dbReference type="GO" id="GO:0000287">
    <property type="term" value="F:magnesium ion binding"/>
    <property type="evidence" value="ECO:0007669"/>
    <property type="project" value="InterPro"/>
</dbReference>
<dbReference type="PROSITE" id="PS00470">
    <property type="entry name" value="IDH_IMDH"/>
    <property type="match status" value="1"/>
</dbReference>
<gene>
    <name evidence="14 17" type="primary">leuB</name>
    <name evidence="17" type="ORF">ENL70_05850</name>
</gene>
<comment type="catalytic activity">
    <reaction evidence="1 14 15">
        <text>(2R,3S)-3-isopropylmalate + NAD(+) = 4-methyl-2-oxopentanoate + CO2 + NADH</text>
        <dbReference type="Rhea" id="RHEA:32271"/>
        <dbReference type="ChEBI" id="CHEBI:16526"/>
        <dbReference type="ChEBI" id="CHEBI:17865"/>
        <dbReference type="ChEBI" id="CHEBI:35121"/>
        <dbReference type="ChEBI" id="CHEBI:57540"/>
        <dbReference type="ChEBI" id="CHEBI:57945"/>
        <dbReference type="EC" id="1.1.1.85"/>
    </reaction>
</comment>
<feature type="site" description="Important for catalysis" evidence="14">
    <location>
        <position position="141"/>
    </location>
</feature>
<dbReference type="EC" id="1.1.1.85" evidence="14"/>
<dbReference type="GO" id="GO:0003862">
    <property type="term" value="F:3-isopropylmalate dehydrogenase activity"/>
    <property type="evidence" value="ECO:0007669"/>
    <property type="project" value="UniProtKB-UniRule"/>
</dbReference>
<feature type="binding site" evidence="14">
    <location>
        <position position="248"/>
    </location>
    <ligand>
        <name>Mg(2+)</name>
        <dbReference type="ChEBI" id="CHEBI:18420"/>
    </ligand>
</feature>
<comment type="caution">
    <text evidence="14">Lacks conserved residue(s) required for the propagation of feature annotation.</text>
</comment>
<evidence type="ECO:0000256" key="2">
    <source>
        <dbReference type="ARBA" id="ARBA00001936"/>
    </source>
</evidence>
<evidence type="ECO:0000256" key="10">
    <source>
        <dbReference type="ARBA" id="ARBA00023002"/>
    </source>
</evidence>
<dbReference type="GO" id="GO:0009098">
    <property type="term" value="P:L-leucine biosynthetic process"/>
    <property type="evidence" value="ECO:0007669"/>
    <property type="project" value="UniProtKB-UniRule"/>
</dbReference>
<comment type="subunit">
    <text evidence="5 14 15">Homodimer.</text>
</comment>
<evidence type="ECO:0000256" key="8">
    <source>
        <dbReference type="ARBA" id="ARBA00022723"/>
    </source>
</evidence>